<dbReference type="PANTHER" id="PTHR43640">
    <property type="entry name" value="OS07G0260300 PROTEIN"/>
    <property type="match status" value="1"/>
</dbReference>
<dbReference type="InterPro" id="IPR014784">
    <property type="entry name" value="Cu2_ascorb_mOase-like_C"/>
</dbReference>
<proteinExistence type="predicted"/>
<evidence type="ECO:0000313" key="3">
    <source>
        <dbReference type="EMBL" id="MBP3957552.1"/>
    </source>
</evidence>
<evidence type="ECO:0000259" key="2">
    <source>
        <dbReference type="PROSITE" id="PS51352"/>
    </source>
</evidence>
<dbReference type="Pfam" id="PF08534">
    <property type="entry name" value="Redoxin"/>
    <property type="match status" value="1"/>
</dbReference>
<gene>
    <name evidence="3" type="ORF">J8F10_20075</name>
</gene>
<dbReference type="SUPFAM" id="SSF49742">
    <property type="entry name" value="PHM/PNGase F"/>
    <property type="match status" value="2"/>
</dbReference>
<dbReference type="InterPro" id="IPR013766">
    <property type="entry name" value="Thioredoxin_domain"/>
</dbReference>
<sequence length="591" mass="65630">MRPLFVLVFALLSAPTARSEDDVKIGARVGKLKFTDIRSLPRTSDDFGAKKALVFVFTNTSCPVVQRYLPTLQALETEYRPKGVQFVAVNAADEDTLIAMATQSVKYDTEFPFVKDFDGSVARALGVKRTPEVVVLDADKTIRYRGRIDDQYRVRGNRGNRAKPTTHDLKDALDAVLAGQKVATQETEVDGCLITFPKLAKAKDVNFAEHVAPILQKHCGECHKAGGSAPFALTTYKQASTRAAAIAEVIKDQRMPPWFASHDFGPFVNRRGLSDEERAVVTDWARTDAAPGDLTKAPAPPKETKEKWLIGKPDLVLESTEFELPAKGDIPYKYAVLLHNFTEDTWVRGVQITSDNPRVLHHANLAFGSLASGFKEENFITGYVPGGEPMALDSGVAFRIPKGSFLALQIHFVSTGKAENCRLSVGLRYPREVVHQRLQNIQLTDSKFAIPPGAPAHKVTARRVLEDDVVGVGLFSHMHLRGKDMTFTAHRPDGTRDPLLVVANYNFSWQVPYRWEPGKKVLPKGTRLECVARYDNSAFNPYNPDPLAVVRNGPQTHHEMMFGFFFYTNANEKLNLRINPETGAEVKGKSR</sequence>
<dbReference type="PANTHER" id="PTHR43640:SF1">
    <property type="entry name" value="THIOREDOXIN-DEPENDENT PEROXIREDOXIN"/>
    <property type="match status" value="1"/>
</dbReference>
<dbReference type="InterPro" id="IPR036909">
    <property type="entry name" value="Cyt_c-like_dom_sf"/>
</dbReference>
<feature type="domain" description="Thioredoxin" evidence="2">
    <location>
        <begin position="8"/>
        <end position="178"/>
    </location>
</feature>
<evidence type="ECO:0000256" key="1">
    <source>
        <dbReference type="ARBA" id="ARBA00023157"/>
    </source>
</evidence>
<dbReference type="EMBL" id="JAGKQQ010000001">
    <property type="protein sequence ID" value="MBP3957552.1"/>
    <property type="molecule type" value="Genomic_DNA"/>
</dbReference>
<dbReference type="SUPFAM" id="SSF52833">
    <property type="entry name" value="Thioredoxin-like"/>
    <property type="match status" value="1"/>
</dbReference>
<dbReference type="Gene3D" id="3.40.30.10">
    <property type="entry name" value="Glutaredoxin"/>
    <property type="match status" value="1"/>
</dbReference>
<comment type="caution">
    <text evidence="3">The sequence shown here is derived from an EMBL/GenBank/DDBJ whole genome shotgun (WGS) entry which is preliminary data.</text>
</comment>
<dbReference type="SUPFAM" id="SSF46626">
    <property type="entry name" value="Cytochrome c"/>
    <property type="match status" value="1"/>
</dbReference>
<protein>
    <submittedName>
        <fullName evidence="3">Redoxin family protein</fullName>
    </submittedName>
</protein>
<dbReference type="InterPro" id="IPR013740">
    <property type="entry name" value="Redoxin"/>
</dbReference>
<dbReference type="PROSITE" id="PS51352">
    <property type="entry name" value="THIOREDOXIN_2"/>
    <property type="match status" value="1"/>
</dbReference>
<evidence type="ECO:0000313" key="4">
    <source>
        <dbReference type="Proteomes" id="UP000676565"/>
    </source>
</evidence>
<keyword evidence="1" id="KW-1015">Disulfide bond</keyword>
<keyword evidence="4" id="KW-1185">Reference proteome</keyword>
<accession>A0ABS5BVU8</accession>
<reference evidence="3 4" key="1">
    <citation type="submission" date="2021-04" db="EMBL/GenBank/DDBJ databases">
        <authorList>
            <person name="Ivanova A."/>
        </authorList>
    </citation>
    <scope>NUCLEOTIDE SEQUENCE [LARGE SCALE GENOMIC DNA]</scope>
    <source>
        <strain evidence="3 4">G18</strain>
    </source>
</reference>
<name>A0ABS5BVU8_9BACT</name>
<dbReference type="Proteomes" id="UP000676565">
    <property type="component" value="Unassembled WGS sequence"/>
</dbReference>
<organism evidence="3 4">
    <name type="scientific">Gemmata palustris</name>
    <dbReference type="NCBI Taxonomy" id="2822762"/>
    <lineage>
        <taxon>Bacteria</taxon>
        <taxon>Pseudomonadati</taxon>
        <taxon>Planctomycetota</taxon>
        <taxon>Planctomycetia</taxon>
        <taxon>Gemmatales</taxon>
        <taxon>Gemmataceae</taxon>
        <taxon>Gemmata</taxon>
    </lineage>
</organism>
<dbReference type="Gene3D" id="2.60.120.230">
    <property type="match status" value="1"/>
</dbReference>
<dbReference type="InterPro" id="IPR008977">
    <property type="entry name" value="PHM/PNGase_F_dom_sf"/>
</dbReference>
<dbReference type="InterPro" id="IPR036249">
    <property type="entry name" value="Thioredoxin-like_sf"/>
</dbReference>
<dbReference type="RefSeq" id="WP_210656723.1">
    <property type="nucleotide sequence ID" value="NZ_JAGKQQ010000001.1"/>
</dbReference>
<dbReference type="InterPro" id="IPR047262">
    <property type="entry name" value="PRX-like1"/>
</dbReference>